<sequence>MNDLNDLLNYFKFRELPETPFVISRWAKTCNLRHCVDLAMKNALTGNKTSIKTLMLIRDRLQSQSALCHTKSNEALT</sequence>
<keyword evidence="2" id="KW-1185">Reference proteome</keyword>
<accession>A0A327NES6</accession>
<dbReference type="EMBL" id="QLII01000001">
    <property type="protein sequence ID" value="RAI73233.1"/>
    <property type="molecule type" value="Genomic_DNA"/>
</dbReference>
<dbReference type="Proteomes" id="UP000249016">
    <property type="component" value="Unassembled WGS sequence"/>
</dbReference>
<reference evidence="1 2" key="1">
    <citation type="submission" date="2018-06" db="EMBL/GenBank/DDBJ databases">
        <title>Spirosoma sp. HMF3257 Genome sequencing and assembly.</title>
        <authorList>
            <person name="Kang H."/>
            <person name="Cha I."/>
            <person name="Kim H."/>
            <person name="Kang J."/>
            <person name="Joh K."/>
        </authorList>
    </citation>
    <scope>NUCLEOTIDE SEQUENCE [LARGE SCALE GENOMIC DNA]</scope>
    <source>
        <strain evidence="1 2">HMF3257</strain>
    </source>
</reference>
<name>A0A327NES6_9BACT</name>
<proteinExistence type="predicted"/>
<dbReference type="AlphaFoldDB" id="A0A327NES6"/>
<protein>
    <submittedName>
        <fullName evidence="1">Uncharacterized protein</fullName>
    </submittedName>
</protein>
<dbReference type="RefSeq" id="WP_111340115.1">
    <property type="nucleotide sequence ID" value="NZ_QLII01000001.1"/>
</dbReference>
<organism evidence="1 2">
    <name type="scientific">Spirosoma telluris</name>
    <dbReference type="NCBI Taxonomy" id="2183553"/>
    <lineage>
        <taxon>Bacteria</taxon>
        <taxon>Pseudomonadati</taxon>
        <taxon>Bacteroidota</taxon>
        <taxon>Cytophagia</taxon>
        <taxon>Cytophagales</taxon>
        <taxon>Cytophagaceae</taxon>
        <taxon>Spirosoma</taxon>
    </lineage>
</organism>
<evidence type="ECO:0000313" key="2">
    <source>
        <dbReference type="Proteomes" id="UP000249016"/>
    </source>
</evidence>
<gene>
    <name evidence="1" type="ORF">HMF3257_00225</name>
</gene>
<evidence type="ECO:0000313" key="1">
    <source>
        <dbReference type="EMBL" id="RAI73233.1"/>
    </source>
</evidence>
<comment type="caution">
    <text evidence="1">The sequence shown here is derived from an EMBL/GenBank/DDBJ whole genome shotgun (WGS) entry which is preliminary data.</text>
</comment>